<evidence type="ECO:0000259" key="8">
    <source>
        <dbReference type="Pfam" id="PF14693"/>
    </source>
</evidence>
<protein>
    <recommendedName>
        <fullName evidence="5">Large ribosomal subunit protein bL25</fullName>
    </recommendedName>
    <alternativeName>
        <fullName evidence="5">General stress protein CTC</fullName>
    </alternativeName>
</protein>
<keyword evidence="2 5" id="KW-0694">RNA-binding</keyword>
<evidence type="ECO:0000256" key="5">
    <source>
        <dbReference type="HAMAP-Rule" id="MF_01334"/>
    </source>
</evidence>
<keyword evidence="1 5" id="KW-0699">rRNA-binding</keyword>
<feature type="compositionally biased region" description="Basic and acidic residues" evidence="6">
    <location>
        <begin position="214"/>
        <end position="228"/>
    </location>
</feature>
<dbReference type="Gene3D" id="2.40.240.10">
    <property type="entry name" value="Ribosomal Protein L25, Chain P"/>
    <property type="match status" value="1"/>
</dbReference>
<feature type="domain" description="Large ribosomal subunit protein bL25 L25" evidence="7">
    <location>
        <begin position="6"/>
        <end position="93"/>
    </location>
</feature>
<dbReference type="HAMAP" id="MF_01334">
    <property type="entry name" value="Ribosomal_bL25_CTC"/>
    <property type="match status" value="1"/>
</dbReference>
<accession>A0A2H0KEN2</accession>
<dbReference type="InterPro" id="IPR037121">
    <property type="entry name" value="Ribosomal_bL25_C"/>
</dbReference>
<comment type="similarity">
    <text evidence="5">Belongs to the bacterial ribosomal protein bL25 family. CTC subfamily.</text>
</comment>
<evidence type="ECO:0000259" key="7">
    <source>
        <dbReference type="Pfam" id="PF01386"/>
    </source>
</evidence>
<dbReference type="NCBIfam" id="TIGR00731">
    <property type="entry name" value="bL25_bact_ctc"/>
    <property type="match status" value="1"/>
</dbReference>
<organism evidence="9 10">
    <name type="scientific">Candidatus Shapirobacteria bacterium CG11_big_fil_rev_8_21_14_0_20_40_12</name>
    <dbReference type="NCBI Taxonomy" id="1974889"/>
    <lineage>
        <taxon>Bacteria</taxon>
        <taxon>Candidatus Shapironibacteriota</taxon>
    </lineage>
</organism>
<keyword evidence="3 5" id="KW-0689">Ribosomal protein</keyword>
<name>A0A2H0KEN2_9BACT</name>
<dbReference type="GO" id="GO:0008097">
    <property type="term" value="F:5S rRNA binding"/>
    <property type="evidence" value="ECO:0007669"/>
    <property type="project" value="InterPro"/>
</dbReference>
<evidence type="ECO:0000256" key="1">
    <source>
        <dbReference type="ARBA" id="ARBA00022730"/>
    </source>
</evidence>
<evidence type="ECO:0000313" key="10">
    <source>
        <dbReference type="Proteomes" id="UP000231371"/>
    </source>
</evidence>
<dbReference type="Gene3D" id="2.170.120.20">
    <property type="entry name" value="Ribosomal protein L25, beta domain"/>
    <property type="match status" value="1"/>
</dbReference>
<dbReference type="PANTHER" id="PTHR33284:SF1">
    <property type="entry name" value="RIBOSOMAL PROTEIN L25_GLN-TRNA SYNTHETASE, ANTI-CODON-BINDING DOMAIN-CONTAINING PROTEIN"/>
    <property type="match status" value="1"/>
</dbReference>
<evidence type="ECO:0000256" key="2">
    <source>
        <dbReference type="ARBA" id="ARBA00022884"/>
    </source>
</evidence>
<dbReference type="Pfam" id="PF01386">
    <property type="entry name" value="Ribosomal_L25p"/>
    <property type="match status" value="1"/>
</dbReference>
<reference evidence="9 10" key="1">
    <citation type="submission" date="2017-09" db="EMBL/GenBank/DDBJ databases">
        <title>Depth-based differentiation of microbial function through sediment-hosted aquifers and enrichment of novel symbionts in the deep terrestrial subsurface.</title>
        <authorList>
            <person name="Probst A.J."/>
            <person name="Ladd B."/>
            <person name="Jarett J.K."/>
            <person name="Geller-Mcgrath D.E."/>
            <person name="Sieber C.M."/>
            <person name="Emerson J.B."/>
            <person name="Anantharaman K."/>
            <person name="Thomas B.C."/>
            <person name="Malmstrom R."/>
            <person name="Stieglmeier M."/>
            <person name="Klingl A."/>
            <person name="Woyke T."/>
            <person name="Ryan C.M."/>
            <person name="Banfield J.F."/>
        </authorList>
    </citation>
    <scope>NUCLEOTIDE SEQUENCE [LARGE SCALE GENOMIC DNA]</scope>
    <source>
        <strain evidence="9">CG11_big_fil_rev_8_21_14_0_20_40_12</strain>
    </source>
</reference>
<dbReference type="Pfam" id="PF14693">
    <property type="entry name" value="Ribosomal_TL5_C"/>
    <property type="match status" value="1"/>
</dbReference>
<comment type="caution">
    <text evidence="9">The sequence shown here is derived from an EMBL/GenBank/DDBJ whole genome shotgun (WGS) entry which is preliminary data.</text>
</comment>
<evidence type="ECO:0000256" key="3">
    <source>
        <dbReference type="ARBA" id="ARBA00022980"/>
    </source>
</evidence>
<dbReference type="InterPro" id="IPR029751">
    <property type="entry name" value="Ribosomal_L25_dom"/>
</dbReference>
<dbReference type="GO" id="GO:0003735">
    <property type="term" value="F:structural constituent of ribosome"/>
    <property type="evidence" value="ECO:0007669"/>
    <property type="project" value="InterPro"/>
</dbReference>
<feature type="region of interest" description="Disordered" evidence="6">
    <location>
        <begin position="185"/>
        <end position="228"/>
    </location>
</feature>
<dbReference type="GO" id="GO:0022625">
    <property type="term" value="C:cytosolic large ribosomal subunit"/>
    <property type="evidence" value="ECO:0007669"/>
    <property type="project" value="TreeGrafter"/>
</dbReference>
<dbReference type="InterPro" id="IPR020930">
    <property type="entry name" value="Ribosomal_uL5_bac-type"/>
</dbReference>
<dbReference type="InterPro" id="IPR020057">
    <property type="entry name" value="Ribosomal_bL25_b-dom"/>
</dbReference>
<keyword evidence="4 5" id="KW-0687">Ribonucleoprotein</keyword>
<evidence type="ECO:0000256" key="6">
    <source>
        <dbReference type="SAM" id="MobiDB-lite"/>
    </source>
</evidence>
<dbReference type="PANTHER" id="PTHR33284">
    <property type="entry name" value="RIBOSOMAL PROTEIN L25/GLN-TRNA SYNTHETASE, ANTI-CODON-BINDING DOMAIN-CONTAINING PROTEIN"/>
    <property type="match status" value="1"/>
</dbReference>
<comment type="function">
    <text evidence="5">This is one of the proteins that binds to the 5S RNA in the ribosome where it forms part of the central protuberance.</text>
</comment>
<dbReference type="CDD" id="cd00495">
    <property type="entry name" value="Ribosomal_L25_TL5_CTC"/>
    <property type="match status" value="1"/>
</dbReference>
<evidence type="ECO:0000256" key="4">
    <source>
        <dbReference type="ARBA" id="ARBA00023274"/>
    </source>
</evidence>
<evidence type="ECO:0000313" key="9">
    <source>
        <dbReference type="EMBL" id="PIQ69721.1"/>
    </source>
</evidence>
<dbReference type="AlphaFoldDB" id="A0A2H0KEN2"/>
<dbReference type="InterPro" id="IPR001021">
    <property type="entry name" value="Ribosomal_bL25_long"/>
</dbReference>
<dbReference type="InterPro" id="IPR020056">
    <property type="entry name" value="Rbsml_bL25/Gln-tRNA_synth_N"/>
</dbReference>
<feature type="domain" description="Large ribosomal subunit protein bL25 beta" evidence="8">
    <location>
        <begin position="101"/>
        <end position="184"/>
    </location>
</feature>
<gene>
    <name evidence="5" type="primary">rplY</name>
    <name evidence="5" type="synonym">ctc</name>
    <name evidence="9" type="ORF">COV89_04355</name>
</gene>
<dbReference type="SUPFAM" id="SSF50715">
    <property type="entry name" value="Ribosomal protein L25-like"/>
    <property type="match status" value="1"/>
</dbReference>
<dbReference type="GO" id="GO:0006412">
    <property type="term" value="P:translation"/>
    <property type="evidence" value="ECO:0007669"/>
    <property type="project" value="UniProtKB-UniRule"/>
</dbReference>
<comment type="subunit">
    <text evidence="5">Part of the 50S ribosomal subunit; part of the 5S rRNA/L5/L18/L25 subcomplex. Contacts the 5S rRNA. Binds to the 5S rRNA independently of L5 and L18.</text>
</comment>
<dbReference type="Proteomes" id="UP000231371">
    <property type="component" value="Unassembled WGS sequence"/>
</dbReference>
<dbReference type="EMBL" id="PCVI01000066">
    <property type="protein sequence ID" value="PIQ69721.1"/>
    <property type="molecule type" value="Genomic_DNA"/>
</dbReference>
<proteinExistence type="inferred from homology"/>
<sequence length="228" mass="24873">MSEIKLTAQKRTLVGKKVKKLRKEGLIPANIFGKKIKSQSLSLNKKEFEKVFAEAGETGIVNLTVEGEKESHPVMIQNLQKGPVTDEILHADLRQVILTEKVTADIPVEMTGEAPAAEQKLGILIQNISEIEVEALPLDLPEKFVVDVSGLNNVGDEILVKSIKVDKAKVELKIDESQVVIKIEPLAKEEVAPPPVEPEEGEAPEGEAALPAEGEEKSPEPPSEEKKE</sequence>
<dbReference type="InterPro" id="IPR011035">
    <property type="entry name" value="Ribosomal_bL25/Gln-tRNA_synth"/>
</dbReference>